<organism evidence="3">
    <name type="scientific">Schizophyllum commune (strain H4-8 / FGSC 9210)</name>
    <name type="common">Split gill fungus</name>
    <dbReference type="NCBI Taxonomy" id="578458"/>
    <lineage>
        <taxon>Eukaryota</taxon>
        <taxon>Fungi</taxon>
        <taxon>Dikarya</taxon>
        <taxon>Basidiomycota</taxon>
        <taxon>Agaricomycotina</taxon>
        <taxon>Agaricomycetes</taxon>
        <taxon>Agaricomycetidae</taxon>
        <taxon>Agaricales</taxon>
        <taxon>Schizophyllaceae</taxon>
        <taxon>Schizophyllum</taxon>
    </lineage>
</organism>
<keyword evidence="3" id="KW-1185">Reference proteome</keyword>
<dbReference type="EMBL" id="GL377307">
    <property type="protein sequence ID" value="EFI96244.1"/>
    <property type="molecule type" value="Genomic_DNA"/>
</dbReference>
<feature type="domain" description="HAT C-terminal dimerisation" evidence="1">
    <location>
        <begin position="1"/>
        <end position="60"/>
    </location>
</feature>
<dbReference type="InterPro" id="IPR008906">
    <property type="entry name" value="HATC_C_dom"/>
</dbReference>
<evidence type="ECO:0000313" key="2">
    <source>
        <dbReference type="EMBL" id="EFI96244.1"/>
    </source>
</evidence>
<dbReference type="GO" id="GO:0046983">
    <property type="term" value="F:protein dimerization activity"/>
    <property type="evidence" value="ECO:0007669"/>
    <property type="project" value="InterPro"/>
</dbReference>
<proteinExistence type="predicted"/>
<dbReference type="AlphaFoldDB" id="D8Q6J1"/>
<evidence type="ECO:0000259" key="1">
    <source>
        <dbReference type="Pfam" id="PF05699"/>
    </source>
</evidence>
<reference evidence="2 3" key="1">
    <citation type="journal article" date="2010" name="Nat. Biotechnol.">
        <title>Genome sequence of the model mushroom Schizophyllum commune.</title>
        <authorList>
            <person name="Ohm R.A."/>
            <person name="de Jong J.F."/>
            <person name="Lugones L.G."/>
            <person name="Aerts A."/>
            <person name="Kothe E."/>
            <person name="Stajich J.E."/>
            <person name="de Vries R.P."/>
            <person name="Record E."/>
            <person name="Levasseur A."/>
            <person name="Baker S.E."/>
            <person name="Bartholomew K.A."/>
            <person name="Coutinho P.M."/>
            <person name="Erdmann S."/>
            <person name="Fowler T.J."/>
            <person name="Gathman A.C."/>
            <person name="Lombard V."/>
            <person name="Henrissat B."/>
            <person name="Knabe N."/>
            <person name="Kuees U."/>
            <person name="Lilly W.W."/>
            <person name="Lindquist E."/>
            <person name="Lucas S."/>
            <person name="Magnuson J.K."/>
            <person name="Piumi F."/>
            <person name="Raudaskoski M."/>
            <person name="Salamov A."/>
            <person name="Schmutz J."/>
            <person name="Schwarze F.W.M.R."/>
            <person name="vanKuyk P.A."/>
            <person name="Horton J.S."/>
            <person name="Grigoriev I.V."/>
            <person name="Woesten H.A.B."/>
        </authorList>
    </citation>
    <scope>NUCLEOTIDE SEQUENCE [LARGE SCALE GENOMIC DNA]</scope>
    <source>
        <strain evidence="3">H4-8 / FGSC 9210</strain>
    </source>
</reference>
<dbReference type="InParanoid" id="D8Q6J1"/>
<dbReference type="SUPFAM" id="SSF53098">
    <property type="entry name" value="Ribonuclease H-like"/>
    <property type="match status" value="1"/>
</dbReference>
<gene>
    <name evidence="2" type="ORF">SCHCODRAFT_56682</name>
</gene>
<dbReference type="Pfam" id="PF05699">
    <property type="entry name" value="Dimer_Tnp_hAT"/>
    <property type="match status" value="1"/>
</dbReference>
<dbReference type="OMA" id="RDNQPIL"/>
<protein>
    <recommendedName>
        <fullName evidence="1">HAT C-terminal dimerisation domain-containing protein</fullName>
    </recommendedName>
</protein>
<dbReference type="HOGENOM" id="CLU_009123_13_6_1"/>
<dbReference type="InterPro" id="IPR012337">
    <property type="entry name" value="RNaseH-like_sf"/>
</dbReference>
<dbReference type="Proteomes" id="UP000007431">
    <property type="component" value="Unassembled WGS sequence"/>
</dbReference>
<accession>D8Q6J1</accession>
<evidence type="ECO:0000313" key="3">
    <source>
        <dbReference type="Proteomes" id="UP000007431"/>
    </source>
</evidence>
<name>D8Q6J1_SCHCM</name>
<sequence length="88" mass="10027">MKYWHQEWSTTPCLARYASDYCSAPVTTVDVERAFSEGRREVNFMQTQTSHDTFKSSMFVGSMARSPTFSVERAVHILQTALKEPTAT</sequence>